<comment type="caution">
    <text evidence="1">The sequence shown here is derived from an EMBL/GenBank/DDBJ whole genome shotgun (WGS) entry which is preliminary data.</text>
</comment>
<evidence type="ECO:0000313" key="2">
    <source>
        <dbReference type="Proteomes" id="UP001241472"/>
    </source>
</evidence>
<keyword evidence="2" id="KW-1185">Reference proteome</keyword>
<dbReference type="InterPro" id="IPR035093">
    <property type="entry name" value="RelE/ParE_toxin_dom_sf"/>
</dbReference>
<gene>
    <name evidence="1" type="ORF">J2T09_005350</name>
</gene>
<dbReference type="EMBL" id="JAUSRF010000029">
    <property type="protein sequence ID" value="MDP9840563.1"/>
    <property type="molecule type" value="Genomic_DNA"/>
</dbReference>
<accession>A0ABT9Q1G4</accession>
<evidence type="ECO:0000313" key="1">
    <source>
        <dbReference type="EMBL" id="MDP9840563.1"/>
    </source>
</evidence>
<name>A0ABT9Q1G4_9HYPH</name>
<dbReference type="Proteomes" id="UP001241472">
    <property type="component" value="Unassembled WGS sequence"/>
</dbReference>
<proteinExistence type="predicted"/>
<reference evidence="1 2" key="1">
    <citation type="submission" date="2023-07" db="EMBL/GenBank/DDBJ databases">
        <title>Sorghum-associated microbial communities from plants grown in Nebraska, USA.</title>
        <authorList>
            <person name="Schachtman D."/>
        </authorList>
    </citation>
    <scope>NUCLEOTIDE SEQUENCE [LARGE SCALE GENOMIC DNA]</scope>
    <source>
        <strain evidence="1 2">DS1307</strain>
    </source>
</reference>
<dbReference type="Gene3D" id="3.30.2310.20">
    <property type="entry name" value="RelE-like"/>
    <property type="match status" value="1"/>
</dbReference>
<organism evidence="1 2">
    <name type="scientific">Neorhizobium huautlense</name>
    <dbReference type="NCBI Taxonomy" id="67774"/>
    <lineage>
        <taxon>Bacteria</taxon>
        <taxon>Pseudomonadati</taxon>
        <taxon>Pseudomonadota</taxon>
        <taxon>Alphaproteobacteria</taxon>
        <taxon>Hyphomicrobiales</taxon>
        <taxon>Rhizobiaceae</taxon>
        <taxon>Rhizobium/Agrobacterium group</taxon>
        <taxon>Neorhizobium</taxon>
    </lineage>
</organism>
<sequence length="31" mass="3815">MSPYPYVIFYRLDGEDVVVTRFRHTSRRPEQ</sequence>
<protein>
    <submittedName>
        <fullName evidence="1">Plasmid stabilization system protein ParE</fullName>
    </submittedName>
</protein>